<dbReference type="AlphaFoldDB" id="A0AA45HIG3"/>
<evidence type="ECO:0000256" key="3">
    <source>
        <dbReference type="HAMAP-Rule" id="MF_01440"/>
    </source>
</evidence>
<comment type="catalytic activity">
    <reaction evidence="3">
        <text>L-glutaminyl-[protein] + H2O = L-glutamyl-[protein] + NH4(+)</text>
        <dbReference type="Rhea" id="RHEA:16441"/>
        <dbReference type="Rhea" id="RHEA-COMP:10207"/>
        <dbReference type="Rhea" id="RHEA-COMP:10208"/>
        <dbReference type="ChEBI" id="CHEBI:15377"/>
        <dbReference type="ChEBI" id="CHEBI:28938"/>
        <dbReference type="ChEBI" id="CHEBI:29973"/>
        <dbReference type="ChEBI" id="CHEBI:30011"/>
        <dbReference type="EC" id="3.5.1.44"/>
    </reaction>
</comment>
<dbReference type="EC" id="3.5.1.44" evidence="3"/>
<dbReference type="InterPro" id="IPR005659">
    <property type="entry name" value="Chemorcpt_Glu_NH3ase_CheD"/>
</dbReference>
<dbReference type="InterPro" id="IPR011324">
    <property type="entry name" value="Cytotoxic_necrot_fac-like_cat"/>
</dbReference>
<dbReference type="PANTHER" id="PTHR35147">
    <property type="entry name" value="CHEMORECEPTOR GLUTAMINE DEAMIDASE CHED-RELATED"/>
    <property type="match status" value="1"/>
</dbReference>
<dbReference type="InterPro" id="IPR038592">
    <property type="entry name" value="CheD-like_sf"/>
</dbReference>
<dbReference type="HAMAP" id="MF_01440">
    <property type="entry name" value="CheD"/>
    <property type="match status" value="1"/>
</dbReference>
<dbReference type="GO" id="GO:0006935">
    <property type="term" value="P:chemotaxis"/>
    <property type="evidence" value="ECO:0007669"/>
    <property type="project" value="UniProtKB-UniRule"/>
</dbReference>
<evidence type="ECO:0000313" key="4">
    <source>
        <dbReference type="EMBL" id="PWJ91286.1"/>
    </source>
</evidence>
<proteinExistence type="inferred from homology"/>
<evidence type="ECO:0000256" key="1">
    <source>
        <dbReference type="ARBA" id="ARBA00022500"/>
    </source>
</evidence>
<dbReference type="PANTHER" id="PTHR35147:SF1">
    <property type="entry name" value="CHEMORECEPTOR GLUTAMINE DEAMIDASE CHED-RELATED"/>
    <property type="match status" value="1"/>
</dbReference>
<comment type="function">
    <text evidence="3">Probably deamidates glutamine residues to glutamate on methyl-accepting chemotaxis receptors (MCPs), playing an important role in chemotaxis.</text>
</comment>
<dbReference type="Proteomes" id="UP000245921">
    <property type="component" value="Unassembled WGS sequence"/>
</dbReference>
<comment type="similarity">
    <text evidence="3">Belongs to the CheD family.</text>
</comment>
<evidence type="ECO:0000256" key="2">
    <source>
        <dbReference type="ARBA" id="ARBA00022801"/>
    </source>
</evidence>
<dbReference type="GO" id="GO:0050568">
    <property type="term" value="F:protein-glutamine glutaminase activity"/>
    <property type="evidence" value="ECO:0007669"/>
    <property type="project" value="UniProtKB-UniRule"/>
</dbReference>
<comment type="caution">
    <text evidence="4">The sequence shown here is derived from an EMBL/GenBank/DDBJ whole genome shotgun (WGS) entry which is preliminary data.</text>
</comment>
<dbReference type="Gene3D" id="3.30.1330.200">
    <property type="match status" value="1"/>
</dbReference>
<keyword evidence="1 3" id="KW-0145">Chemotaxis</keyword>
<keyword evidence="2 3" id="KW-0378">Hydrolase</keyword>
<dbReference type="Pfam" id="PF03975">
    <property type="entry name" value="CheD"/>
    <property type="match status" value="1"/>
</dbReference>
<sequence length="153" mass="17589">MEVINTFFVKPGVIFFSEEPYKISTVLGSCVSIAMWDFKNKWGGMNHYMYPHEFKHTKIPDSKIGEKAIIQLYKIMIKHDSDKNNIIANVSGGSNNQELSPYISNENVKIAFKILKDLNIEILKNYTGGNRGKKVIFNNYTGEYIVDNISEWK</sequence>
<dbReference type="SUPFAM" id="SSF64438">
    <property type="entry name" value="CNF1/YfiH-like putative cysteine hydrolases"/>
    <property type="match status" value="1"/>
</dbReference>
<organism evidence="4 5">
    <name type="scientific">Oceanotoga teriensis</name>
    <dbReference type="NCBI Taxonomy" id="515440"/>
    <lineage>
        <taxon>Bacteria</taxon>
        <taxon>Thermotogati</taxon>
        <taxon>Thermotogota</taxon>
        <taxon>Thermotogae</taxon>
        <taxon>Petrotogales</taxon>
        <taxon>Petrotogaceae</taxon>
        <taxon>Oceanotoga</taxon>
    </lineage>
</organism>
<reference evidence="4 5" key="1">
    <citation type="submission" date="2018-05" db="EMBL/GenBank/DDBJ databases">
        <title>Genomic Encyclopedia of Type Strains, Phase IV (KMG-IV): sequencing the most valuable type-strain genomes for metagenomic binning, comparative biology and taxonomic classification.</title>
        <authorList>
            <person name="Goeker M."/>
        </authorList>
    </citation>
    <scope>NUCLEOTIDE SEQUENCE [LARGE SCALE GENOMIC DNA]</scope>
    <source>
        <strain evidence="4 5">DSM 24906</strain>
    </source>
</reference>
<dbReference type="CDD" id="cd16352">
    <property type="entry name" value="CheD"/>
    <property type="match status" value="1"/>
</dbReference>
<gene>
    <name evidence="3" type="primary">cheD</name>
    <name evidence="4" type="ORF">C7380_11194</name>
</gene>
<evidence type="ECO:0000313" key="5">
    <source>
        <dbReference type="Proteomes" id="UP000245921"/>
    </source>
</evidence>
<name>A0AA45HIG3_9BACT</name>
<dbReference type="EMBL" id="QGGI01000011">
    <property type="protein sequence ID" value="PWJ91286.1"/>
    <property type="molecule type" value="Genomic_DNA"/>
</dbReference>
<keyword evidence="5" id="KW-1185">Reference proteome</keyword>
<accession>A0AA45HIG3</accession>
<protein>
    <recommendedName>
        <fullName evidence="3">Probable chemoreceptor glutamine deamidase CheD</fullName>
        <ecNumber evidence="3">3.5.1.44</ecNumber>
    </recommendedName>
</protein>